<name>A0A543N972_9ACTN</name>
<dbReference type="InterPro" id="IPR002397">
    <property type="entry name" value="Cyt_P450_B"/>
</dbReference>
<comment type="similarity">
    <text evidence="1">Belongs to the cytochrome P450 family.</text>
</comment>
<dbReference type="SUPFAM" id="SSF48264">
    <property type="entry name" value="Cytochrome P450"/>
    <property type="match status" value="1"/>
</dbReference>
<dbReference type="GO" id="GO:0004497">
    <property type="term" value="F:monooxygenase activity"/>
    <property type="evidence" value="ECO:0007669"/>
    <property type="project" value="InterPro"/>
</dbReference>
<dbReference type="InterPro" id="IPR036396">
    <property type="entry name" value="Cyt_P450_sf"/>
</dbReference>
<dbReference type="Gene3D" id="1.10.630.10">
    <property type="entry name" value="Cytochrome P450"/>
    <property type="match status" value="1"/>
</dbReference>
<organism evidence="2 3">
    <name type="scientific">Haloactinospora alba</name>
    <dbReference type="NCBI Taxonomy" id="405555"/>
    <lineage>
        <taxon>Bacteria</taxon>
        <taxon>Bacillati</taxon>
        <taxon>Actinomycetota</taxon>
        <taxon>Actinomycetes</taxon>
        <taxon>Streptosporangiales</taxon>
        <taxon>Nocardiopsidaceae</taxon>
        <taxon>Haloactinospora</taxon>
    </lineage>
</organism>
<dbReference type="EMBL" id="VFQC01000002">
    <property type="protein sequence ID" value="TQN28386.1"/>
    <property type="molecule type" value="Genomic_DNA"/>
</dbReference>
<dbReference type="Proteomes" id="UP000317422">
    <property type="component" value="Unassembled WGS sequence"/>
</dbReference>
<accession>A0A543N972</accession>
<keyword evidence="3" id="KW-1185">Reference proteome</keyword>
<sequence>MTESRQDSIHRLTNAFDFHDPAYTPDVAEVVNREMRERNPVAYSPAHGGMWIVSRYEDVQAVLRDHETFSSGAGVHFPRAKGMPMFSPIDYDPPEHSDIRRLMAPPVGKEAVRRLEPSFRELAAELVSPLAERGHGDVVAELARPFAIRTLGATIGLSEDAQREIRELTRNMWLLLSREDDSSGFWPQYRELLSSEIQKARASSEDSYLAWLARAEVDGEPISEELLYSIVVSYCVAGHDNTMNTLSRMLWHLARSPDTQRRLREEPELMPVAAEETLRRWSPTDRFTRVTTRDVTLRGVTIPAHSRVVLLFDAANRDPEVFPDPEEFRLDRGNSHKHLSLGHGIHRCLGAHVARLEFTCVLEELARHPVYRLVTEPRCVFENGRHTMFEEIRVSFADTAAAAPGGDA</sequence>
<protein>
    <submittedName>
        <fullName evidence="2">Cytochrome P450</fullName>
    </submittedName>
</protein>
<dbReference type="PRINTS" id="PR00359">
    <property type="entry name" value="BP450"/>
</dbReference>
<dbReference type="PANTHER" id="PTHR46696:SF6">
    <property type="entry name" value="P450, PUTATIVE (EUROFUNG)-RELATED"/>
    <property type="match status" value="1"/>
</dbReference>
<comment type="caution">
    <text evidence="2">The sequence shown here is derived from an EMBL/GenBank/DDBJ whole genome shotgun (WGS) entry which is preliminary data.</text>
</comment>
<evidence type="ECO:0000256" key="1">
    <source>
        <dbReference type="ARBA" id="ARBA00010617"/>
    </source>
</evidence>
<dbReference type="OrthoDB" id="502624at2"/>
<dbReference type="Pfam" id="PF00067">
    <property type="entry name" value="p450"/>
    <property type="match status" value="1"/>
</dbReference>
<dbReference type="GO" id="GO:0016705">
    <property type="term" value="F:oxidoreductase activity, acting on paired donors, with incorporation or reduction of molecular oxygen"/>
    <property type="evidence" value="ECO:0007669"/>
    <property type="project" value="InterPro"/>
</dbReference>
<dbReference type="GO" id="GO:0020037">
    <property type="term" value="F:heme binding"/>
    <property type="evidence" value="ECO:0007669"/>
    <property type="project" value="InterPro"/>
</dbReference>
<gene>
    <name evidence="2" type="ORF">FHX37_3723</name>
</gene>
<dbReference type="AlphaFoldDB" id="A0A543N972"/>
<dbReference type="PANTHER" id="PTHR46696">
    <property type="entry name" value="P450, PUTATIVE (EUROFUNG)-RELATED"/>
    <property type="match status" value="1"/>
</dbReference>
<evidence type="ECO:0000313" key="3">
    <source>
        <dbReference type="Proteomes" id="UP000317422"/>
    </source>
</evidence>
<proteinExistence type="inferred from homology"/>
<evidence type="ECO:0000313" key="2">
    <source>
        <dbReference type="EMBL" id="TQN28386.1"/>
    </source>
</evidence>
<dbReference type="InterPro" id="IPR001128">
    <property type="entry name" value="Cyt_P450"/>
</dbReference>
<reference evidence="2 3" key="1">
    <citation type="submission" date="2019-06" db="EMBL/GenBank/DDBJ databases">
        <title>Sequencing the genomes of 1000 actinobacteria strains.</title>
        <authorList>
            <person name="Klenk H.-P."/>
        </authorList>
    </citation>
    <scope>NUCLEOTIDE SEQUENCE [LARGE SCALE GENOMIC DNA]</scope>
    <source>
        <strain evidence="2 3">DSM 45015</strain>
    </source>
</reference>
<dbReference type="RefSeq" id="WP_141925446.1">
    <property type="nucleotide sequence ID" value="NZ_VFQC01000002.1"/>
</dbReference>
<dbReference type="GO" id="GO:0005506">
    <property type="term" value="F:iron ion binding"/>
    <property type="evidence" value="ECO:0007669"/>
    <property type="project" value="InterPro"/>
</dbReference>